<dbReference type="AlphaFoldDB" id="A0ABC9NRI9"/>
<proteinExistence type="predicted"/>
<name>A0ABC9NRI9_ESCAT</name>
<sequence>MGIENTNSSIPGIIFKDCLKKYRDIVIDFLVNFLDGNMMLKPPFIMKIEQ</sequence>
<organism evidence="1 2">
    <name type="scientific">Escherichia albertii (strain TW07627)</name>
    <dbReference type="NCBI Taxonomy" id="502347"/>
    <lineage>
        <taxon>Bacteria</taxon>
        <taxon>Pseudomonadati</taxon>
        <taxon>Pseudomonadota</taxon>
        <taxon>Gammaproteobacteria</taxon>
        <taxon>Enterobacterales</taxon>
        <taxon>Enterobacteriaceae</taxon>
        <taxon>Escherichia</taxon>
    </lineage>
</organism>
<gene>
    <name evidence="1" type="ORF">ESCAB7627_1690</name>
</gene>
<dbReference type="Proteomes" id="UP000003042">
    <property type="component" value="Unassembled WGS sequence"/>
</dbReference>
<comment type="caution">
    <text evidence="1">The sequence shown here is derived from an EMBL/GenBank/DDBJ whole genome shotgun (WGS) entry which is preliminary data.</text>
</comment>
<evidence type="ECO:0000313" key="2">
    <source>
        <dbReference type="Proteomes" id="UP000003042"/>
    </source>
</evidence>
<accession>A0ABC9NRI9</accession>
<dbReference type="EMBL" id="ABKX01000003">
    <property type="protein sequence ID" value="EDS92782.1"/>
    <property type="molecule type" value="Genomic_DNA"/>
</dbReference>
<protein>
    <submittedName>
        <fullName evidence="1">Uncharacterized protein</fullName>
    </submittedName>
</protein>
<evidence type="ECO:0000313" key="1">
    <source>
        <dbReference type="EMBL" id="EDS92782.1"/>
    </source>
</evidence>
<reference evidence="1 2" key="1">
    <citation type="submission" date="2008-02" db="EMBL/GenBank/DDBJ databases">
        <title>Annotation of Escherichia albertii TW07627.</title>
        <authorList>
            <person name="Sutton G."/>
            <person name="Whittam T.S."/>
            <person name="Sebastian Y."/>
        </authorList>
    </citation>
    <scope>NUCLEOTIDE SEQUENCE [LARGE SCALE GENOMIC DNA]</scope>
    <source>
        <strain evidence="1 2">TW07627</strain>
    </source>
</reference>